<reference evidence="2 3" key="1">
    <citation type="submission" date="2022-06" db="EMBL/GenBank/DDBJ databases">
        <title>Sequencing the genomes of 1000 actinobacteria strains.</title>
        <authorList>
            <person name="Klenk H.-P."/>
        </authorList>
    </citation>
    <scope>NUCLEOTIDE SEQUENCE [LARGE SCALE GENOMIC DNA]</scope>
    <source>
        <strain evidence="2 3">DSM 44170</strain>
    </source>
</reference>
<evidence type="ECO:0000313" key="2">
    <source>
        <dbReference type="EMBL" id="MCP2349739.1"/>
    </source>
</evidence>
<protein>
    <submittedName>
        <fullName evidence="2">Uncharacterized protein</fullName>
    </submittedName>
</protein>
<keyword evidence="1" id="KW-1133">Transmembrane helix</keyword>
<evidence type="ECO:0000313" key="3">
    <source>
        <dbReference type="Proteomes" id="UP001320766"/>
    </source>
</evidence>
<feature type="transmembrane region" description="Helical" evidence="1">
    <location>
        <begin position="12"/>
        <end position="32"/>
    </location>
</feature>
<name>A0ABT1K6V2_9ACTN</name>
<keyword evidence="3" id="KW-1185">Reference proteome</keyword>
<sequence>MALSDLSKPWPLWHLWTGIGLGFVVSIINVIGRTRYRARAKS</sequence>
<accession>A0ABT1K6V2</accession>
<evidence type="ECO:0000256" key="1">
    <source>
        <dbReference type="SAM" id="Phobius"/>
    </source>
</evidence>
<keyword evidence="1" id="KW-0812">Transmembrane</keyword>
<gene>
    <name evidence="2" type="ORF">HD595_005861</name>
</gene>
<organism evidence="2 3">
    <name type="scientific">Nonomuraea roseoviolacea subsp. carminata</name>
    <dbReference type="NCBI Taxonomy" id="160689"/>
    <lineage>
        <taxon>Bacteria</taxon>
        <taxon>Bacillati</taxon>
        <taxon>Actinomycetota</taxon>
        <taxon>Actinomycetes</taxon>
        <taxon>Streptosporangiales</taxon>
        <taxon>Streptosporangiaceae</taxon>
        <taxon>Nonomuraea</taxon>
    </lineage>
</organism>
<comment type="caution">
    <text evidence="2">The sequence shown here is derived from an EMBL/GenBank/DDBJ whole genome shotgun (WGS) entry which is preliminary data.</text>
</comment>
<keyword evidence="1" id="KW-0472">Membrane</keyword>
<proteinExistence type="predicted"/>
<dbReference type="EMBL" id="JAMZEC010000001">
    <property type="protein sequence ID" value="MCP2349739.1"/>
    <property type="molecule type" value="Genomic_DNA"/>
</dbReference>
<dbReference type="Proteomes" id="UP001320766">
    <property type="component" value="Unassembled WGS sequence"/>
</dbReference>